<dbReference type="InterPro" id="IPR015943">
    <property type="entry name" value="WD40/YVTN_repeat-like_dom_sf"/>
</dbReference>
<dbReference type="AlphaFoldDB" id="A0A4Z0CCW2"/>
<dbReference type="Gene3D" id="2.130.10.10">
    <property type="entry name" value="YVTN repeat-like/Quinoprotein amine dehydrogenase"/>
    <property type="match status" value="2"/>
</dbReference>
<accession>A0A4Z0CCW2</accession>
<dbReference type="Proteomes" id="UP000297839">
    <property type="component" value="Unassembled WGS sequence"/>
</dbReference>
<dbReference type="PANTHER" id="PTHR34512">
    <property type="entry name" value="CELL SURFACE PROTEIN"/>
    <property type="match status" value="1"/>
</dbReference>
<dbReference type="RefSeq" id="WP_135247917.1">
    <property type="nucleotide sequence ID" value="NZ_SMLK01000001.1"/>
</dbReference>
<evidence type="ECO:0000259" key="1">
    <source>
        <dbReference type="Pfam" id="PF13360"/>
    </source>
</evidence>
<sequence>MGEDNAPWPRFRGNPAQTGRVAFQGQPGARGWTYPPKEAADRPGNAARGIFNSPVIEAGGTIWSGDGAGRLLALSPQRDLLAKQDLPHLIDTTPLLADDGLYLSCGDGWIYHRRKGATEATRWFQAARPTDAFINWFEGHLALDARGRVVAPCDNRRLYLVERGEPATFWDFALDDQGWSLPCVNRHGQMFFGNNAMRMAGDPIPRPNLFGVDAGDRTFWRYETGGSVVASPLWGQGDWLYAGSFDGTLYAFDFSGGKLPGAPAWTLQTRDHLYASPAQLSSGTVIQAGCDGSVYALHPFSGEVLWQYDTSPLNPLRSSPAVDAANRIWLGTGDGHLLVLGPDGRRLHAFPLPVPGPRKAVNASPALAPAGVVIGDSEGALHHLPWPATAAVEQEEQAQGPILRPEAFLLPTDVWGVSRRGHPGAVRCGQTLCFTLDARMPGPGGSSQATLGLLQDVRALPEKRWEVALSGDRRYVLLRPRDAQPGEELALELQADWVVQPQRQGLRMEAGYRAGTVRNVWIVPVLPGDGAPPALPPAHLWLQRIVMALPGLMPSYNQIGFETLVYAITQVTALGQDRWLYWLTGCQVNANPDVATRVRFPLVARYDSASGMLALEGHEVVSELNGFTTHMKHFGLTCWLDAAGRPGPEPCLRISYFPAGVEFYGPFLEGLGMGSADRPIEVLGSGDMRVNHPQEEVPGLQATCTVQDGQVTARCRAATSLGQACLSLALLDDSGVPVSTDYSNELARTLDGDDTVLTLRRSQGTAWPARFSVWLVANSQALRLA</sequence>
<dbReference type="InterPro" id="IPR018391">
    <property type="entry name" value="PQQ_b-propeller_rpt"/>
</dbReference>
<evidence type="ECO:0000313" key="3">
    <source>
        <dbReference type="Proteomes" id="UP000297839"/>
    </source>
</evidence>
<proteinExistence type="predicted"/>
<dbReference type="InterPro" id="IPR002372">
    <property type="entry name" value="PQQ_rpt_dom"/>
</dbReference>
<protein>
    <recommendedName>
        <fullName evidence="1">Pyrrolo-quinoline quinone repeat domain-containing protein</fullName>
    </recommendedName>
</protein>
<dbReference type="SUPFAM" id="SSF50998">
    <property type="entry name" value="Quinoprotein alcohol dehydrogenase-like"/>
    <property type="match status" value="1"/>
</dbReference>
<dbReference type="SMART" id="SM00564">
    <property type="entry name" value="PQQ"/>
    <property type="match status" value="4"/>
</dbReference>
<gene>
    <name evidence="2" type="ORF">EZ216_02090</name>
</gene>
<dbReference type="Pfam" id="PF13360">
    <property type="entry name" value="PQQ_2"/>
    <property type="match status" value="1"/>
</dbReference>
<feature type="domain" description="Pyrrolo-quinoline quinone repeat" evidence="1">
    <location>
        <begin position="212"/>
        <end position="349"/>
    </location>
</feature>
<comment type="caution">
    <text evidence="2">The sequence shown here is derived from an EMBL/GenBank/DDBJ whole genome shotgun (WGS) entry which is preliminary data.</text>
</comment>
<keyword evidence="3" id="KW-1185">Reference proteome</keyword>
<dbReference type="InterPro" id="IPR011047">
    <property type="entry name" value="Quinoprotein_ADH-like_sf"/>
</dbReference>
<dbReference type="EMBL" id="SMLK01000001">
    <property type="protein sequence ID" value="TFZ07979.1"/>
    <property type="molecule type" value="Genomic_DNA"/>
</dbReference>
<dbReference type="PANTHER" id="PTHR34512:SF30">
    <property type="entry name" value="OUTER MEMBRANE PROTEIN ASSEMBLY FACTOR BAMB"/>
    <property type="match status" value="1"/>
</dbReference>
<dbReference type="OrthoDB" id="9794322at2"/>
<name>A0A4Z0CCW2_9BURK</name>
<evidence type="ECO:0000313" key="2">
    <source>
        <dbReference type="EMBL" id="TFZ07979.1"/>
    </source>
</evidence>
<organism evidence="2 3">
    <name type="scientific">Ramlibacter humi</name>
    <dbReference type="NCBI Taxonomy" id="2530451"/>
    <lineage>
        <taxon>Bacteria</taxon>
        <taxon>Pseudomonadati</taxon>
        <taxon>Pseudomonadota</taxon>
        <taxon>Betaproteobacteria</taxon>
        <taxon>Burkholderiales</taxon>
        <taxon>Comamonadaceae</taxon>
        <taxon>Ramlibacter</taxon>
    </lineage>
</organism>
<reference evidence="2 3" key="1">
    <citation type="submission" date="2019-03" db="EMBL/GenBank/DDBJ databases">
        <title>Ramlibacter sp. 18x22-1, whole genome shotgun sequence.</title>
        <authorList>
            <person name="Zhang X."/>
            <person name="Feng G."/>
            <person name="Zhu H."/>
        </authorList>
    </citation>
    <scope>NUCLEOTIDE SEQUENCE [LARGE SCALE GENOMIC DNA]</scope>
    <source>
        <strain evidence="2 3">18x22-1</strain>
    </source>
</reference>